<organism evidence="1 2">
    <name type="scientific">Mycoplasma tauri</name>
    <dbReference type="NCBI Taxonomy" id="547987"/>
    <lineage>
        <taxon>Bacteria</taxon>
        <taxon>Bacillati</taxon>
        <taxon>Mycoplasmatota</taxon>
        <taxon>Mollicutes</taxon>
        <taxon>Mycoplasmataceae</taxon>
        <taxon>Mycoplasma</taxon>
    </lineage>
</organism>
<dbReference type="Pfam" id="PF13177">
    <property type="entry name" value="DNA_pol3_delta2"/>
    <property type="match status" value="1"/>
</dbReference>
<dbReference type="EMBL" id="JAIQBY010000002">
    <property type="protein sequence ID" value="MBZ4195172.1"/>
    <property type="molecule type" value="Genomic_DNA"/>
</dbReference>
<protein>
    <submittedName>
        <fullName evidence="1">DNA polymerase III subunit delta</fullName>
        <ecNumber evidence="1">2.7.7.7</ecNumber>
    </submittedName>
</protein>
<sequence length="300" mass="34799">MVSKNLVRIIENSIASNKLAHCYLISSNLGSNIDESILFFINSINKTKIESLDIEHLPNNILYFDDELSKDKIVSILNYSSLSSFDENTYKIIVLKNIEFASNATVNALLKCIEEPSKNTIFLLTTNNKNRVLSTILSRSIVINIKTPLSSEIEDELLKENYSSDEALFYSNIFTDAEHVKKIVSNNSFSLIEDLLQAVYLSFKNKYNLYVYLSKFAKKDKKNTLFLLVSCLKFIFSWSWEQYSFKNILMKKVSKKLKDIKIDFFACFKALNEYLSNFDSNNNYFLQTERMLVKLMESYE</sequence>
<dbReference type="PANTHER" id="PTHR11669:SF8">
    <property type="entry name" value="DNA POLYMERASE III SUBUNIT DELTA"/>
    <property type="match status" value="1"/>
</dbReference>
<dbReference type="RefSeq" id="WP_223644308.1">
    <property type="nucleotide sequence ID" value="NZ_JAIQBY010000002.1"/>
</dbReference>
<dbReference type="PANTHER" id="PTHR11669">
    <property type="entry name" value="REPLICATION FACTOR C / DNA POLYMERASE III GAMMA-TAU SUBUNIT"/>
    <property type="match status" value="1"/>
</dbReference>
<dbReference type="SUPFAM" id="SSF52540">
    <property type="entry name" value="P-loop containing nucleoside triphosphate hydrolases"/>
    <property type="match status" value="1"/>
</dbReference>
<comment type="caution">
    <text evidence="1">The sequence shown here is derived from an EMBL/GenBank/DDBJ whole genome shotgun (WGS) entry which is preliminary data.</text>
</comment>
<dbReference type="AlphaFoldDB" id="A0A953NDY4"/>
<dbReference type="InterPro" id="IPR050238">
    <property type="entry name" value="DNA_Rep/Repair_Clamp_Loader"/>
</dbReference>
<dbReference type="Gene3D" id="3.40.50.300">
    <property type="entry name" value="P-loop containing nucleotide triphosphate hydrolases"/>
    <property type="match status" value="1"/>
</dbReference>
<evidence type="ECO:0000313" key="2">
    <source>
        <dbReference type="Proteomes" id="UP000772186"/>
    </source>
</evidence>
<proteinExistence type="predicted"/>
<dbReference type="InterPro" id="IPR027417">
    <property type="entry name" value="P-loop_NTPase"/>
</dbReference>
<dbReference type="Proteomes" id="UP000772186">
    <property type="component" value="Unassembled WGS sequence"/>
</dbReference>
<evidence type="ECO:0000313" key="1">
    <source>
        <dbReference type="EMBL" id="MBZ4195172.1"/>
    </source>
</evidence>
<keyword evidence="1" id="KW-0808">Transferase</keyword>
<name>A0A953NDY4_9MOLU</name>
<dbReference type="GO" id="GO:0003887">
    <property type="term" value="F:DNA-directed DNA polymerase activity"/>
    <property type="evidence" value="ECO:0007669"/>
    <property type="project" value="UniProtKB-EC"/>
</dbReference>
<accession>A0A953NDY4</accession>
<dbReference type="GO" id="GO:0006261">
    <property type="term" value="P:DNA-templated DNA replication"/>
    <property type="evidence" value="ECO:0007669"/>
    <property type="project" value="TreeGrafter"/>
</dbReference>
<reference evidence="1 2" key="1">
    <citation type="submission" date="2021-09" db="EMBL/GenBank/DDBJ databases">
        <title>WGS of Mycoplasma sp. Zaradi2 strains.</title>
        <authorList>
            <person name="Spergser J."/>
        </authorList>
    </citation>
    <scope>NUCLEOTIDE SEQUENCE [LARGE SCALE GENOMIC DNA]</scope>
    <source>
        <strain evidence="1 2">1331</strain>
    </source>
</reference>
<keyword evidence="2" id="KW-1185">Reference proteome</keyword>
<keyword evidence="1" id="KW-0548">Nucleotidyltransferase</keyword>
<gene>
    <name evidence="1" type="ORF">LAD73_00310</name>
</gene>
<dbReference type="NCBIfam" id="NF005515">
    <property type="entry name" value="PRK07132.1"/>
    <property type="match status" value="1"/>
</dbReference>
<dbReference type="EC" id="2.7.7.7" evidence="1"/>